<evidence type="ECO:0000313" key="4">
    <source>
        <dbReference type="Proteomes" id="UP001500751"/>
    </source>
</evidence>
<dbReference type="Pfam" id="PF02517">
    <property type="entry name" value="Rce1-like"/>
    <property type="match status" value="1"/>
</dbReference>
<feature type="transmembrane region" description="Helical" evidence="1">
    <location>
        <begin position="121"/>
        <end position="142"/>
    </location>
</feature>
<dbReference type="Proteomes" id="UP001500751">
    <property type="component" value="Unassembled WGS sequence"/>
</dbReference>
<comment type="caution">
    <text evidence="3">The sequence shown here is derived from an EMBL/GenBank/DDBJ whole genome shotgun (WGS) entry which is preliminary data.</text>
</comment>
<name>A0ABP5GKB3_9ACTN</name>
<reference evidence="4" key="1">
    <citation type="journal article" date="2019" name="Int. J. Syst. Evol. Microbiol.">
        <title>The Global Catalogue of Microorganisms (GCM) 10K type strain sequencing project: providing services to taxonomists for standard genome sequencing and annotation.</title>
        <authorList>
            <consortium name="The Broad Institute Genomics Platform"/>
            <consortium name="The Broad Institute Genome Sequencing Center for Infectious Disease"/>
            <person name="Wu L."/>
            <person name="Ma J."/>
        </authorList>
    </citation>
    <scope>NUCLEOTIDE SEQUENCE [LARGE SCALE GENOMIC DNA]</scope>
    <source>
        <strain evidence="4">JCM 16014</strain>
    </source>
</reference>
<organism evidence="3 4">
    <name type="scientific">Catenulispora yoronensis</name>
    <dbReference type="NCBI Taxonomy" id="450799"/>
    <lineage>
        <taxon>Bacteria</taxon>
        <taxon>Bacillati</taxon>
        <taxon>Actinomycetota</taxon>
        <taxon>Actinomycetes</taxon>
        <taxon>Catenulisporales</taxon>
        <taxon>Catenulisporaceae</taxon>
        <taxon>Catenulispora</taxon>
    </lineage>
</organism>
<keyword evidence="4" id="KW-1185">Reference proteome</keyword>
<feature type="transmembrane region" description="Helical" evidence="1">
    <location>
        <begin position="79"/>
        <end position="101"/>
    </location>
</feature>
<gene>
    <name evidence="3" type="ORF">GCM10009839_61620</name>
</gene>
<evidence type="ECO:0000259" key="2">
    <source>
        <dbReference type="Pfam" id="PF02517"/>
    </source>
</evidence>
<keyword evidence="1" id="KW-0812">Transmembrane</keyword>
<keyword evidence="1" id="KW-0472">Membrane</keyword>
<feature type="transmembrane region" description="Helical" evidence="1">
    <location>
        <begin position="210"/>
        <end position="230"/>
    </location>
</feature>
<keyword evidence="1" id="KW-1133">Transmembrane helix</keyword>
<feature type="transmembrane region" description="Helical" evidence="1">
    <location>
        <begin position="242"/>
        <end position="260"/>
    </location>
</feature>
<feature type="domain" description="CAAX prenyl protease 2/Lysostaphin resistance protein A-like" evidence="2">
    <location>
        <begin position="165"/>
        <end position="251"/>
    </location>
</feature>
<dbReference type="InterPro" id="IPR003675">
    <property type="entry name" value="Rce1/LyrA-like_dom"/>
</dbReference>
<proteinExistence type="predicted"/>
<evidence type="ECO:0000313" key="3">
    <source>
        <dbReference type="EMBL" id="GAA2047910.1"/>
    </source>
</evidence>
<accession>A0ABP5GKB3</accession>
<dbReference type="EMBL" id="BAAAQN010000044">
    <property type="protein sequence ID" value="GAA2047910.1"/>
    <property type="molecule type" value="Genomic_DNA"/>
</dbReference>
<protein>
    <submittedName>
        <fullName evidence="3">Type II CAAX endopeptidase family protein</fullName>
    </submittedName>
</protein>
<sequence>MAVVDEGAVPMAAAGPGGDPARWRTLLRFEVLVVLALSYGRSAAYSLVDILGKLTAHKALNQQAAQINTPSSARPWLDLTYQVLDLTYGFTVVALVAYLLLREGASLRTIGFDFADPARDWARGALLAAGIGSAGLALYVAAVKMNLNATVVPTTLADTWYRDPILVIQALKNGVGEEVVVLGYLLRRFDQLGLSPLKSDLASSLVRGSYHLYQGFGGFVGNFVMGMIFCRAYRRWGRVMPLVVAHTLIDTVTFLGWIYLVPHLGWIPRPQ</sequence>
<evidence type="ECO:0000256" key="1">
    <source>
        <dbReference type="SAM" id="Phobius"/>
    </source>
</evidence>